<evidence type="ECO:0000259" key="4">
    <source>
        <dbReference type="Pfam" id="PF19825"/>
    </source>
</evidence>
<keyword evidence="2" id="KW-0288">FMN</keyword>
<gene>
    <name evidence="5" type="ORF">QMY55_17390</name>
</gene>
<dbReference type="Pfam" id="PF03060">
    <property type="entry name" value="NMO"/>
    <property type="match status" value="1"/>
</dbReference>
<dbReference type="InterPro" id="IPR046273">
    <property type="entry name" value="DUF6306"/>
</dbReference>
<dbReference type="SUPFAM" id="SSF51412">
    <property type="entry name" value="Inosine monophosphate dehydrogenase (IMPDH)"/>
    <property type="match status" value="1"/>
</dbReference>
<reference evidence="5 6" key="1">
    <citation type="submission" date="2023-05" db="EMBL/GenBank/DDBJ databases">
        <authorList>
            <person name="Yin Y."/>
            <person name="Lu Z."/>
        </authorList>
    </citation>
    <scope>NUCLEOTIDE SEQUENCE [LARGE SCALE GENOMIC DNA]</scope>
    <source>
        <strain evidence="5 6">ZM22</strain>
    </source>
</reference>
<dbReference type="GO" id="GO:0004497">
    <property type="term" value="F:monooxygenase activity"/>
    <property type="evidence" value="ECO:0007669"/>
    <property type="project" value="UniProtKB-KW"/>
</dbReference>
<proteinExistence type="predicted"/>
<dbReference type="Pfam" id="PF19825">
    <property type="entry name" value="DUF6306"/>
    <property type="match status" value="1"/>
</dbReference>
<dbReference type="EMBL" id="CP125947">
    <property type="protein sequence ID" value="WHS64263.1"/>
    <property type="molecule type" value="Genomic_DNA"/>
</dbReference>
<keyword evidence="5" id="KW-0503">Monooxygenase</keyword>
<protein>
    <submittedName>
        <fullName evidence="5">Nitronate monooxygenase</fullName>
    </submittedName>
</protein>
<dbReference type="InterPro" id="IPR009078">
    <property type="entry name" value="Ferritin-like_SF"/>
</dbReference>
<dbReference type="PANTHER" id="PTHR32332">
    <property type="entry name" value="2-NITROPROPANE DIOXYGENASE"/>
    <property type="match status" value="1"/>
</dbReference>
<dbReference type="Proteomes" id="UP001240697">
    <property type="component" value="Chromosome"/>
</dbReference>
<name>A0ABY8SMW3_9BURK</name>
<dbReference type="Gene3D" id="3.20.20.70">
    <property type="entry name" value="Aldolase class I"/>
    <property type="match status" value="1"/>
</dbReference>
<dbReference type="RefSeq" id="WP_283485404.1">
    <property type="nucleotide sequence ID" value="NZ_CP125947.1"/>
</dbReference>
<evidence type="ECO:0000313" key="6">
    <source>
        <dbReference type="Proteomes" id="UP001240697"/>
    </source>
</evidence>
<evidence type="ECO:0000313" key="5">
    <source>
        <dbReference type="EMBL" id="WHS64263.1"/>
    </source>
</evidence>
<keyword evidence="6" id="KW-1185">Reference proteome</keyword>
<dbReference type="CDD" id="cd04730">
    <property type="entry name" value="NPD_like"/>
    <property type="match status" value="1"/>
</dbReference>
<evidence type="ECO:0000256" key="1">
    <source>
        <dbReference type="ARBA" id="ARBA00022630"/>
    </source>
</evidence>
<keyword evidence="1" id="KW-0285">Flavoprotein</keyword>
<sequence>MHSSYSEASSLPRTALCDLLGCRHPLLLAGMGGVSRSELVAAVTEAGGFGFLGMVREPLALIRTEVERVRQRTDRPFGVNLIPATTDPQLLREQVELCIALRVPVVSLFWDVHHAVIARLREAGIVVVHQVGSATEALLAQEAGAQALIAQGVEAGGHVRGRLPLMELLTQVLSVASVPVAAAGGLADGRDVARVLAQGAQAAVLGTALMATIDSFAHDYHKQRLVQAHAGDTVLTEDFHINWPLHAAVRVLANSVTCCERGDPSMAERTVIGEEEGRPIYLFSTDSPLRSMTGNYEAMALYAGKGVDRITSIEPAGERVQRIVAEAAQHWRLLEGETVDVASPVCYAADVERERHAPVIARLDELLEAERAGARVTLRSAAHAQDGDMRALIEAVHRDEVKWCAMLMRAIRSLQGTPSSRTGAFYAKAMAFEKLDERLAFLNRGQGWVVKKLRELLPMVDDASIRQGLTEMLQAHEVNLDKVNSRLGLARPRADAVPSQAGARLE</sequence>
<feature type="domain" description="DUF6306" evidence="4">
    <location>
        <begin position="359"/>
        <end position="482"/>
    </location>
</feature>
<dbReference type="InterPro" id="IPR004136">
    <property type="entry name" value="NMO"/>
</dbReference>
<dbReference type="PANTHER" id="PTHR32332:SF20">
    <property type="entry name" value="2-NITROPROPANE DIOXYGENASE-LIKE PROTEIN"/>
    <property type="match status" value="1"/>
</dbReference>
<keyword evidence="3" id="KW-0560">Oxidoreductase</keyword>
<organism evidence="5 6">
    <name type="scientific">Comamonas resistens</name>
    <dbReference type="NCBI Taxonomy" id="3046670"/>
    <lineage>
        <taxon>Bacteria</taxon>
        <taxon>Pseudomonadati</taxon>
        <taxon>Pseudomonadota</taxon>
        <taxon>Betaproteobacteria</taxon>
        <taxon>Burkholderiales</taxon>
        <taxon>Comamonadaceae</taxon>
        <taxon>Comamonas</taxon>
    </lineage>
</organism>
<evidence type="ECO:0000256" key="3">
    <source>
        <dbReference type="ARBA" id="ARBA00023002"/>
    </source>
</evidence>
<dbReference type="InterPro" id="IPR013785">
    <property type="entry name" value="Aldolase_TIM"/>
</dbReference>
<accession>A0ABY8SMW3</accession>
<evidence type="ECO:0000256" key="2">
    <source>
        <dbReference type="ARBA" id="ARBA00022643"/>
    </source>
</evidence>
<dbReference type="SUPFAM" id="SSF47240">
    <property type="entry name" value="Ferritin-like"/>
    <property type="match status" value="1"/>
</dbReference>